<keyword evidence="3" id="KW-1003">Cell membrane</keyword>
<keyword evidence="2 9" id="KW-0813">Transport</keyword>
<evidence type="ECO:0000256" key="7">
    <source>
        <dbReference type="ARBA" id="ARBA00023136"/>
    </source>
</evidence>
<dbReference type="EMBL" id="SPKJ01000024">
    <property type="protein sequence ID" value="MYZ47930.1"/>
    <property type="molecule type" value="Genomic_DNA"/>
</dbReference>
<feature type="domain" description="Tripartite ATP-independent periplasmic transporters DctQ component" evidence="10">
    <location>
        <begin position="26"/>
        <end position="147"/>
    </location>
</feature>
<comment type="similarity">
    <text evidence="8 9">Belongs to the TRAP transporter small permease family.</text>
</comment>
<name>A0A964WTK0_9HYPH</name>
<evidence type="ECO:0000313" key="12">
    <source>
        <dbReference type="Proteomes" id="UP000773614"/>
    </source>
</evidence>
<dbReference type="OrthoDB" id="4964541at2"/>
<evidence type="ECO:0000256" key="3">
    <source>
        <dbReference type="ARBA" id="ARBA00022475"/>
    </source>
</evidence>
<evidence type="ECO:0000313" key="11">
    <source>
        <dbReference type="EMBL" id="MYZ47930.1"/>
    </source>
</evidence>
<dbReference type="GO" id="GO:0005886">
    <property type="term" value="C:plasma membrane"/>
    <property type="evidence" value="ECO:0007669"/>
    <property type="project" value="UniProtKB-SubCell"/>
</dbReference>
<comment type="subcellular location">
    <subcellularLocation>
        <location evidence="1 9">Cell inner membrane</location>
        <topology evidence="1 9">Multi-pass membrane protein</topology>
    </subcellularLocation>
</comment>
<comment type="subunit">
    <text evidence="9">The complex comprises the extracytoplasmic solute receptor protein and the two transmembrane proteins.</text>
</comment>
<dbReference type="GO" id="GO:0015740">
    <property type="term" value="P:C4-dicarboxylate transport"/>
    <property type="evidence" value="ECO:0007669"/>
    <property type="project" value="TreeGrafter"/>
</dbReference>
<evidence type="ECO:0000259" key="10">
    <source>
        <dbReference type="Pfam" id="PF04290"/>
    </source>
</evidence>
<keyword evidence="5 9" id="KW-0812">Transmembrane</keyword>
<accession>A0A964WTK0</accession>
<protein>
    <recommendedName>
        <fullName evidence="9">TRAP transporter small permease protein</fullName>
    </recommendedName>
</protein>
<gene>
    <name evidence="11" type="ORF">E4O86_09425</name>
</gene>
<dbReference type="PANTHER" id="PTHR35011">
    <property type="entry name" value="2,3-DIKETO-L-GULONATE TRAP TRANSPORTER SMALL PERMEASE PROTEIN YIAM"/>
    <property type="match status" value="1"/>
</dbReference>
<keyword evidence="7 9" id="KW-0472">Membrane</keyword>
<dbReference type="GO" id="GO:0022857">
    <property type="term" value="F:transmembrane transporter activity"/>
    <property type="evidence" value="ECO:0007669"/>
    <property type="project" value="UniProtKB-UniRule"/>
</dbReference>
<dbReference type="RefSeq" id="WP_161140279.1">
    <property type="nucleotide sequence ID" value="NZ_SPKJ01000024.1"/>
</dbReference>
<dbReference type="PANTHER" id="PTHR35011:SF2">
    <property type="entry name" value="2,3-DIKETO-L-GULONATE TRAP TRANSPORTER SMALL PERMEASE PROTEIN YIAM"/>
    <property type="match status" value="1"/>
</dbReference>
<proteinExistence type="inferred from homology"/>
<dbReference type="InterPro" id="IPR007387">
    <property type="entry name" value="TRAP_DctQ"/>
</dbReference>
<comment type="function">
    <text evidence="9">Part of the tripartite ATP-independent periplasmic (TRAP) transport system.</text>
</comment>
<evidence type="ECO:0000256" key="6">
    <source>
        <dbReference type="ARBA" id="ARBA00022989"/>
    </source>
</evidence>
<dbReference type="Proteomes" id="UP000773614">
    <property type="component" value="Unassembled WGS sequence"/>
</dbReference>
<evidence type="ECO:0000256" key="8">
    <source>
        <dbReference type="ARBA" id="ARBA00038436"/>
    </source>
</evidence>
<feature type="transmembrane region" description="Helical" evidence="9">
    <location>
        <begin position="129"/>
        <end position="148"/>
    </location>
</feature>
<dbReference type="AlphaFoldDB" id="A0A964WTK0"/>
<keyword evidence="12" id="KW-1185">Reference proteome</keyword>
<organism evidence="11 12">
    <name type="scientific">Propylenella binzhouense</name>
    <dbReference type="NCBI Taxonomy" id="2555902"/>
    <lineage>
        <taxon>Bacteria</taxon>
        <taxon>Pseudomonadati</taxon>
        <taxon>Pseudomonadota</taxon>
        <taxon>Alphaproteobacteria</taxon>
        <taxon>Hyphomicrobiales</taxon>
        <taxon>Propylenellaceae</taxon>
        <taxon>Propylenella</taxon>
    </lineage>
</organism>
<feature type="transmembrane region" description="Helical" evidence="9">
    <location>
        <begin position="49"/>
        <end position="67"/>
    </location>
</feature>
<dbReference type="InterPro" id="IPR055348">
    <property type="entry name" value="DctQ"/>
</dbReference>
<keyword evidence="6 9" id="KW-1133">Transmembrane helix</keyword>
<evidence type="ECO:0000256" key="2">
    <source>
        <dbReference type="ARBA" id="ARBA00022448"/>
    </source>
</evidence>
<dbReference type="Pfam" id="PF04290">
    <property type="entry name" value="DctQ"/>
    <property type="match status" value="1"/>
</dbReference>
<comment type="caution">
    <text evidence="11">The sequence shown here is derived from an EMBL/GenBank/DDBJ whole genome shotgun (WGS) entry which is preliminary data.</text>
</comment>
<evidence type="ECO:0000256" key="4">
    <source>
        <dbReference type="ARBA" id="ARBA00022519"/>
    </source>
</evidence>
<feature type="transmembrane region" description="Helical" evidence="9">
    <location>
        <begin position="87"/>
        <end position="109"/>
    </location>
</feature>
<keyword evidence="4 9" id="KW-0997">Cell inner membrane</keyword>
<reference evidence="11" key="1">
    <citation type="submission" date="2019-03" db="EMBL/GenBank/DDBJ databases">
        <title>Afifella sp. nov., isolated from activated sludge.</title>
        <authorList>
            <person name="Li Q."/>
            <person name="Liu Y."/>
        </authorList>
    </citation>
    <scope>NUCLEOTIDE SEQUENCE</scope>
    <source>
        <strain evidence="11">L72</strain>
    </source>
</reference>
<evidence type="ECO:0000256" key="1">
    <source>
        <dbReference type="ARBA" id="ARBA00004429"/>
    </source>
</evidence>
<evidence type="ECO:0000256" key="5">
    <source>
        <dbReference type="ARBA" id="ARBA00022692"/>
    </source>
</evidence>
<feature type="transmembrane region" description="Helical" evidence="9">
    <location>
        <begin position="12"/>
        <end position="34"/>
    </location>
</feature>
<evidence type="ECO:0000256" key="9">
    <source>
        <dbReference type="RuleBase" id="RU369079"/>
    </source>
</evidence>
<sequence>MTFVNWASRALELVLEIVAGVIVVALTAIVVYAVVTRTLGFSPSWYDEVASVLLAWLTYYASALAALKRGHIGFDGVLMALSPGPRLALAALAEIIVLAFFAILAWTGMVVLDVLEGSTLVSLTWVPVQLTQSVIPIGAVLFIVAELLSMPGYFAKLRAGISVEHEEVEHAVATAREEYGADVEALLRGQAGRARP</sequence>